<accession>A0A844FXV9</accession>
<dbReference type="Gene3D" id="1.20.1740.10">
    <property type="entry name" value="Amino acid/polyamine transporter I"/>
    <property type="match status" value="1"/>
</dbReference>
<evidence type="ECO:0000256" key="6">
    <source>
        <dbReference type="SAM" id="Phobius"/>
    </source>
</evidence>
<dbReference type="PROSITE" id="PS51257">
    <property type="entry name" value="PROKAR_LIPOPROTEIN"/>
    <property type="match status" value="1"/>
</dbReference>
<keyword evidence="8" id="KW-1185">Reference proteome</keyword>
<feature type="transmembrane region" description="Helical" evidence="6">
    <location>
        <begin position="38"/>
        <end position="62"/>
    </location>
</feature>
<evidence type="ECO:0000313" key="8">
    <source>
        <dbReference type="Proteomes" id="UP000442619"/>
    </source>
</evidence>
<gene>
    <name evidence="7" type="ORF">FYJ79_10875</name>
</gene>
<dbReference type="InterPro" id="IPR050367">
    <property type="entry name" value="APC_superfamily"/>
</dbReference>
<evidence type="ECO:0000256" key="1">
    <source>
        <dbReference type="ARBA" id="ARBA00004651"/>
    </source>
</evidence>
<dbReference type="InterPro" id="IPR002293">
    <property type="entry name" value="AA/rel_permease1"/>
</dbReference>
<keyword evidence="4 6" id="KW-1133">Transmembrane helix</keyword>
<dbReference type="PANTHER" id="PTHR42770:SF12">
    <property type="entry name" value="AMINO ACID TRANSPORTER"/>
    <property type="match status" value="1"/>
</dbReference>
<evidence type="ECO:0000256" key="3">
    <source>
        <dbReference type="ARBA" id="ARBA00022692"/>
    </source>
</evidence>
<evidence type="ECO:0000256" key="4">
    <source>
        <dbReference type="ARBA" id="ARBA00022989"/>
    </source>
</evidence>
<evidence type="ECO:0000313" key="7">
    <source>
        <dbReference type="EMBL" id="MST90060.1"/>
    </source>
</evidence>
<dbReference type="EMBL" id="VUNM01000034">
    <property type="protein sequence ID" value="MST90060.1"/>
    <property type="molecule type" value="Genomic_DNA"/>
</dbReference>
<feature type="transmembrane region" description="Helical" evidence="6">
    <location>
        <begin position="119"/>
        <end position="137"/>
    </location>
</feature>
<keyword evidence="3 6" id="KW-0812">Transmembrane</keyword>
<feature type="transmembrane region" description="Helical" evidence="6">
    <location>
        <begin position="412"/>
        <end position="431"/>
    </location>
</feature>
<dbReference type="PANTHER" id="PTHR42770">
    <property type="entry name" value="AMINO ACID TRANSPORTER-RELATED"/>
    <property type="match status" value="1"/>
</dbReference>
<reference evidence="7 8" key="1">
    <citation type="submission" date="2019-08" db="EMBL/GenBank/DDBJ databases">
        <title>In-depth cultivation of the pig gut microbiome towards novel bacterial diversity and tailored functional studies.</title>
        <authorList>
            <person name="Wylensek D."/>
            <person name="Hitch T.C.A."/>
            <person name="Clavel T."/>
        </authorList>
    </citation>
    <scope>NUCLEOTIDE SEQUENCE [LARGE SCALE GENOMIC DNA]</scope>
    <source>
        <strain evidence="7 8">CA-Schmier-601-WT-3</strain>
    </source>
</reference>
<feature type="transmembrane region" description="Helical" evidence="6">
    <location>
        <begin position="317"/>
        <end position="337"/>
    </location>
</feature>
<dbReference type="Pfam" id="PF13520">
    <property type="entry name" value="AA_permease_2"/>
    <property type="match status" value="1"/>
</dbReference>
<dbReference type="GO" id="GO:0005886">
    <property type="term" value="C:plasma membrane"/>
    <property type="evidence" value="ECO:0007669"/>
    <property type="project" value="UniProtKB-SubCell"/>
</dbReference>
<keyword evidence="2" id="KW-1003">Cell membrane</keyword>
<dbReference type="RefSeq" id="WP_154518237.1">
    <property type="nucleotide sequence ID" value="NZ_VUNM01000034.1"/>
</dbReference>
<dbReference type="PIRSF" id="PIRSF006060">
    <property type="entry name" value="AA_transporter"/>
    <property type="match status" value="1"/>
</dbReference>
<feature type="transmembrane region" description="Helical" evidence="6">
    <location>
        <begin position="379"/>
        <end position="400"/>
    </location>
</feature>
<evidence type="ECO:0000256" key="5">
    <source>
        <dbReference type="ARBA" id="ARBA00023136"/>
    </source>
</evidence>
<feature type="transmembrane region" description="Helical" evidence="6">
    <location>
        <begin position="218"/>
        <end position="241"/>
    </location>
</feature>
<comment type="subcellular location">
    <subcellularLocation>
        <location evidence="1">Cell membrane</location>
        <topology evidence="1">Multi-pass membrane protein</topology>
    </subcellularLocation>
</comment>
<feature type="transmembrane region" description="Helical" evidence="6">
    <location>
        <begin position="12"/>
        <end position="32"/>
    </location>
</feature>
<dbReference type="Proteomes" id="UP000442619">
    <property type="component" value="Unassembled WGS sequence"/>
</dbReference>
<feature type="transmembrane region" description="Helical" evidence="6">
    <location>
        <begin position="187"/>
        <end position="206"/>
    </location>
</feature>
<organism evidence="7 8">
    <name type="scientific">Sharpea porci</name>
    <dbReference type="NCBI Taxonomy" id="2652286"/>
    <lineage>
        <taxon>Bacteria</taxon>
        <taxon>Bacillati</taxon>
        <taxon>Bacillota</taxon>
        <taxon>Erysipelotrichia</taxon>
        <taxon>Erysipelotrichales</taxon>
        <taxon>Coprobacillaceae</taxon>
        <taxon>Sharpea</taxon>
    </lineage>
</organism>
<evidence type="ECO:0000256" key="2">
    <source>
        <dbReference type="ARBA" id="ARBA00022475"/>
    </source>
</evidence>
<dbReference type="AlphaFoldDB" id="A0A844FXV9"/>
<name>A0A844FXV9_9FIRM</name>
<proteinExistence type="predicted"/>
<feature type="transmembrane region" description="Helical" evidence="6">
    <location>
        <begin position="74"/>
        <end position="99"/>
    </location>
</feature>
<comment type="caution">
    <text evidence="7">The sequence shown here is derived from an EMBL/GenBank/DDBJ whole genome shotgun (WGS) entry which is preliminary data.</text>
</comment>
<keyword evidence="5 6" id="KW-0472">Membrane</keyword>
<sequence length="467" mass="51413">MEEKKLGLRNVVSVSVGLVIATSCLISLGQGAGEIGELFIFAMIIACLLNMITMATMSELNALMPNVTGGLAQYTLAGIGPVPTIVLMVGGYMISNILSSGVEASIFAYAMGKVLHLPVPNYFWTVLASVVILIANLHGVDMFAKIQDLVAYLLLGSMLLMGLIGVFKLGTGTVVHQSAIMHPHFKNIVSMTAVAFWLFIGAEYAIPISKDVKNAKRNVPLGMFIGLGIICLVQSILIMGFKNYTAWDALKASAAPHLLYGENLLGKAGQIWMAFVAALAVVSTQNSTVQGLSSIFAGMSRTNLMPQFFGKLNKDKVPYIGIWVVTISILVFAWISQDSSDRISFLILVGSVFWMASYITAHIDLLVFRKRLPHAPRNFKVPFGPILPIIGILGEIYMILHISIDPIERYQIWGLTAIVFVILFIYAVIWTKMKMRIPIFKPVPMEKVLAMENTMYYKIRKRRGIWK</sequence>
<dbReference type="GO" id="GO:0022857">
    <property type="term" value="F:transmembrane transporter activity"/>
    <property type="evidence" value="ECO:0007669"/>
    <property type="project" value="InterPro"/>
</dbReference>
<feature type="transmembrane region" description="Helical" evidence="6">
    <location>
        <begin position="343"/>
        <end position="367"/>
    </location>
</feature>
<feature type="transmembrane region" description="Helical" evidence="6">
    <location>
        <begin position="271"/>
        <end position="296"/>
    </location>
</feature>
<feature type="transmembrane region" description="Helical" evidence="6">
    <location>
        <begin position="149"/>
        <end position="167"/>
    </location>
</feature>
<protein>
    <submittedName>
        <fullName evidence="7">APC family permease</fullName>
    </submittedName>
</protein>